<keyword evidence="3" id="KW-1185">Reference proteome</keyword>
<dbReference type="Gene3D" id="3.40.50.1820">
    <property type="entry name" value="alpha/beta hydrolase"/>
    <property type="match status" value="1"/>
</dbReference>
<dbReference type="PANTHER" id="PTHR43433">
    <property type="entry name" value="HYDROLASE, ALPHA/BETA FOLD FAMILY PROTEIN"/>
    <property type="match status" value="1"/>
</dbReference>
<evidence type="ECO:0000259" key="1">
    <source>
        <dbReference type="Pfam" id="PF00561"/>
    </source>
</evidence>
<dbReference type="InterPro" id="IPR029058">
    <property type="entry name" value="AB_hydrolase_fold"/>
</dbReference>
<dbReference type="InterPro" id="IPR050471">
    <property type="entry name" value="AB_hydrolase"/>
</dbReference>
<dbReference type="SUPFAM" id="SSF53474">
    <property type="entry name" value="alpha/beta-Hydrolases"/>
    <property type="match status" value="1"/>
</dbReference>
<organism evidence="2 3">
    <name type="scientific">Saponaria officinalis</name>
    <name type="common">Common soapwort</name>
    <name type="synonym">Lychnis saponaria</name>
    <dbReference type="NCBI Taxonomy" id="3572"/>
    <lineage>
        <taxon>Eukaryota</taxon>
        <taxon>Viridiplantae</taxon>
        <taxon>Streptophyta</taxon>
        <taxon>Embryophyta</taxon>
        <taxon>Tracheophyta</taxon>
        <taxon>Spermatophyta</taxon>
        <taxon>Magnoliopsida</taxon>
        <taxon>eudicotyledons</taxon>
        <taxon>Gunneridae</taxon>
        <taxon>Pentapetalae</taxon>
        <taxon>Caryophyllales</taxon>
        <taxon>Caryophyllaceae</taxon>
        <taxon>Caryophylleae</taxon>
        <taxon>Saponaria</taxon>
    </lineage>
</organism>
<gene>
    <name evidence="2" type="ORF">RND81_14G099500</name>
</gene>
<comment type="caution">
    <text evidence="2">The sequence shown here is derived from an EMBL/GenBank/DDBJ whole genome shotgun (WGS) entry which is preliminary data.</text>
</comment>
<evidence type="ECO:0000313" key="2">
    <source>
        <dbReference type="EMBL" id="KAK9665238.1"/>
    </source>
</evidence>
<sequence length="381" mass="42082">MPFCQASCGDNETQIFYQTYGHGPIKVLLLIGLASTHEGWMSQIKGLTANDDDDKKSTVDDEAVNNINGIQVCGLDNRGVGRSSIPTDKSKYSTTIMAKDAIAVMDHLGWKKAHVFGHSMGGMIALKLAALVPDRVLSLAVINATGGGYEILPKPCPLIVSVAVRFLLAKTPQERAAVDLDLHFSQGYLDERVGASTRRSILYKEYVEAISETGMQSNHGFVGQFNACWNHKMTKTELERIRSGGFLVSVIHGRQDIVASISHARRFAEKLFPVAKLAEFEGGHLVIRERANEVNEELLNLIRASESEISLTDWTNLPDRTNSDWIVPRMLALSKTSLPSSEQLNRFLVYIFGVFVIVLEYMRRVVGKFKPVKVGSSLTSN</sequence>
<reference evidence="2" key="1">
    <citation type="submission" date="2024-03" db="EMBL/GenBank/DDBJ databases">
        <title>WGS assembly of Saponaria officinalis var. Norfolk2.</title>
        <authorList>
            <person name="Jenkins J."/>
            <person name="Shu S."/>
            <person name="Grimwood J."/>
            <person name="Barry K."/>
            <person name="Goodstein D."/>
            <person name="Schmutz J."/>
            <person name="Leebens-Mack J."/>
            <person name="Osbourn A."/>
        </authorList>
    </citation>
    <scope>NUCLEOTIDE SEQUENCE [LARGE SCALE GENOMIC DNA]</scope>
    <source>
        <strain evidence="2">JIC</strain>
    </source>
</reference>
<name>A0AAW1GJW7_SAPOF</name>
<evidence type="ECO:0000313" key="3">
    <source>
        <dbReference type="Proteomes" id="UP001443914"/>
    </source>
</evidence>
<feature type="domain" description="AB hydrolase-1" evidence="1">
    <location>
        <begin position="27"/>
        <end position="287"/>
    </location>
</feature>
<proteinExistence type="predicted"/>
<dbReference type="Proteomes" id="UP001443914">
    <property type="component" value="Unassembled WGS sequence"/>
</dbReference>
<dbReference type="InterPro" id="IPR000073">
    <property type="entry name" value="AB_hydrolase_1"/>
</dbReference>
<protein>
    <recommendedName>
        <fullName evidence="1">AB hydrolase-1 domain-containing protein</fullName>
    </recommendedName>
</protein>
<dbReference type="AlphaFoldDB" id="A0AAW1GJW7"/>
<dbReference type="PANTHER" id="PTHR43433:SF5">
    <property type="entry name" value="AB HYDROLASE-1 DOMAIN-CONTAINING PROTEIN"/>
    <property type="match status" value="1"/>
</dbReference>
<dbReference type="EMBL" id="JBDFQZ010000014">
    <property type="protein sequence ID" value="KAK9665238.1"/>
    <property type="molecule type" value="Genomic_DNA"/>
</dbReference>
<accession>A0AAW1GJW7</accession>
<dbReference type="Pfam" id="PF00561">
    <property type="entry name" value="Abhydrolase_1"/>
    <property type="match status" value="1"/>
</dbReference>